<comment type="caution">
    <text evidence="6">The sequence shown here is derived from an EMBL/GenBank/DDBJ whole genome shotgun (WGS) entry which is preliminary data.</text>
</comment>
<dbReference type="InterPro" id="IPR004855">
    <property type="entry name" value="TFIIA_asu/bsu"/>
</dbReference>
<keyword evidence="7" id="KW-1185">Reference proteome</keyword>
<reference evidence="6 7" key="1">
    <citation type="submission" date="2021-05" db="EMBL/GenBank/DDBJ databases">
        <title>Genome Assembly of Synthetic Allotetraploid Brassica napus Reveals Homoeologous Exchanges between Subgenomes.</title>
        <authorList>
            <person name="Davis J.T."/>
        </authorList>
    </citation>
    <scope>NUCLEOTIDE SEQUENCE [LARGE SCALE GENOMIC DNA]</scope>
    <source>
        <strain evidence="7">cv. Da-Ae</strain>
        <tissue evidence="6">Seedling</tissue>
    </source>
</reference>
<dbReference type="Proteomes" id="UP000824890">
    <property type="component" value="Unassembled WGS sequence"/>
</dbReference>
<evidence type="ECO:0000256" key="4">
    <source>
        <dbReference type="ARBA" id="ARBA00023242"/>
    </source>
</evidence>
<dbReference type="PANTHER" id="PTHR12694:SF15">
    <property type="entry name" value="TFIIA-L3"/>
    <property type="match status" value="1"/>
</dbReference>
<organism evidence="6 7">
    <name type="scientific">Brassica napus</name>
    <name type="common">Rape</name>
    <dbReference type="NCBI Taxonomy" id="3708"/>
    <lineage>
        <taxon>Eukaryota</taxon>
        <taxon>Viridiplantae</taxon>
        <taxon>Streptophyta</taxon>
        <taxon>Embryophyta</taxon>
        <taxon>Tracheophyta</taxon>
        <taxon>Spermatophyta</taxon>
        <taxon>Magnoliopsida</taxon>
        <taxon>eudicotyledons</taxon>
        <taxon>Gunneridae</taxon>
        <taxon>Pentapetalae</taxon>
        <taxon>rosids</taxon>
        <taxon>malvids</taxon>
        <taxon>Brassicales</taxon>
        <taxon>Brassicaceae</taxon>
        <taxon>Brassiceae</taxon>
        <taxon>Brassica</taxon>
    </lineage>
</organism>
<keyword evidence="4" id="KW-0539">Nucleus</keyword>
<evidence type="ECO:0008006" key="8">
    <source>
        <dbReference type="Google" id="ProtNLM"/>
    </source>
</evidence>
<evidence type="ECO:0000256" key="2">
    <source>
        <dbReference type="ARBA" id="ARBA00010059"/>
    </source>
</evidence>
<dbReference type="InterPro" id="IPR009088">
    <property type="entry name" value="TFIIA_b-brl"/>
</dbReference>
<evidence type="ECO:0000256" key="3">
    <source>
        <dbReference type="ARBA" id="ARBA00023163"/>
    </source>
</evidence>
<dbReference type="PANTHER" id="PTHR12694">
    <property type="entry name" value="TRANSCRIPTION INITIATION FACTOR IIA SUBUNIT 1"/>
    <property type="match status" value="1"/>
</dbReference>
<dbReference type="Gene3D" id="2.30.18.10">
    <property type="entry name" value="Transcription factor IIA (TFIIA), beta-barrel domain"/>
    <property type="match status" value="1"/>
</dbReference>
<dbReference type="EMBL" id="JAGKQM010000002">
    <property type="protein sequence ID" value="KAH0937411.1"/>
    <property type="molecule type" value="Genomic_DNA"/>
</dbReference>
<name>A0ABQ8E6Z1_BRANA</name>
<comment type="subcellular location">
    <subcellularLocation>
        <location evidence="1">Nucleus</location>
    </subcellularLocation>
</comment>
<accession>A0ABQ8E6Z1</accession>
<dbReference type="Pfam" id="PF03153">
    <property type="entry name" value="TFIIA"/>
    <property type="match status" value="1"/>
</dbReference>
<proteinExistence type="inferred from homology"/>
<dbReference type="SUPFAM" id="SSF50784">
    <property type="entry name" value="Transcription factor IIA (TFIIA), beta-barrel domain"/>
    <property type="match status" value="1"/>
</dbReference>
<evidence type="ECO:0000256" key="1">
    <source>
        <dbReference type="ARBA" id="ARBA00004123"/>
    </source>
</evidence>
<feature type="region of interest" description="Disordered" evidence="5">
    <location>
        <begin position="110"/>
        <end position="138"/>
    </location>
</feature>
<keyword evidence="3" id="KW-0804">Transcription</keyword>
<comment type="similarity">
    <text evidence="2">Belongs to the TFIIA subunit 1 family.</text>
</comment>
<protein>
    <recommendedName>
        <fullName evidence="8">RNA-directed RNA polymerase</fullName>
    </recommendedName>
</protein>
<gene>
    <name evidence="6" type="ORF">HID58_004872</name>
</gene>
<evidence type="ECO:0000256" key="5">
    <source>
        <dbReference type="SAM" id="MobiDB-lite"/>
    </source>
</evidence>
<sequence>MDTSETTMACIRVFLATFMGCKLGFSGAFWKTKMIRYLVQVRNWLRKMIEAGVISEAILPSSASFPFPSHAVIVHAPRQTQDTNPLPGGAATGVDIDAQLPSTDLVMSAKNDIPQKDGSGDGVDEDDEDLNENDDEECDIDDDNIPYLIICQFDNVKKKKGTNKWDCKFKAGVMQINDKDFFFSEFLPRPHCSALYAIQLQASNLLLLNCSSRCEENQVSVVVYMTMVDKHGPRTQRNCKCNCEHGKMAMLDHACNFLIHLETSRLRQSLGSSKETLTVIAYDVELISDAEIFSLGTRYVFSDGIGKISSEFAEFWWLGNVTSKEFLHLLFRLHAYGTKGRSRPNLKSRWRNPFVVAFPSHQFSELR</sequence>
<evidence type="ECO:0000313" key="7">
    <source>
        <dbReference type="Proteomes" id="UP000824890"/>
    </source>
</evidence>
<feature type="compositionally biased region" description="Acidic residues" evidence="5">
    <location>
        <begin position="122"/>
        <end position="138"/>
    </location>
</feature>
<evidence type="ECO:0000313" key="6">
    <source>
        <dbReference type="EMBL" id="KAH0937411.1"/>
    </source>
</evidence>